<dbReference type="EMBL" id="UINC01100688">
    <property type="protein sequence ID" value="SVC60938.1"/>
    <property type="molecule type" value="Genomic_DNA"/>
</dbReference>
<dbReference type="Gene3D" id="3.40.50.150">
    <property type="entry name" value="Vaccinia Virus protein VP39"/>
    <property type="match status" value="1"/>
</dbReference>
<accession>A0A382NKC2</accession>
<dbReference type="InterPro" id="IPR029063">
    <property type="entry name" value="SAM-dependent_MTases_sf"/>
</dbReference>
<dbReference type="Pfam" id="PF08241">
    <property type="entry name" value="Methyltransf_11"/>
    <property type="match status" value="1"/>
</dbReference>
<dbReference type="SUPFAM" id="SSF53335">
    <property type="entry name" value="S-adenosyl-L-methionine-dependent methyltransferases"/>
    <property type="match status" value="1"/>
</dbReference>
<evidence type="ECO:0000259" key="1">
    <source>
        <dbReference type="Pfam" id="PF08241"/>
    </source>
</evidence>
<dbReference type="InterPro" id="IPR013216">
    <property type="entry name" value="Methyltransf_11"/>
</dbReference>
<feature type="domain" description="Methyltransferase type 11" evidence="1">
    <location>
        <begin position="85"/>
        <end position="181"/>
    </location>
</feature>
<proteinExistence type="predicted"/>
<evidence type="ECO:0000313" key="2">
    <source>
        <dbReference type="EMBL" id="SVC60938.1"/>
    </source>
</evidence>
<organism evidence="2">
    <name type="scientific">marine metagenome</name>
    <dbReference type="NCBI Taxonomy" id="408172"/>
    <lineage>
        <taxon>unclassified sequences</taxon>
        <taxon>metagenomes</taxon>
        <taxon>ecological metagenomes</taxon>
    </lineage>
</organism>
<name>A0A382NKC2_9ZZZZ</name>
<gene>
    <name evidence="2" type="ORF">METZ01_LOCUS313792</name>
</gene>
<sequence>MKLKKQFDVLLTELNSEKQLGDDGIYGFTSGNETQKVEIDLRKSVALDSYSDYLETLRFHHSIPVMDSEVDKFIDKLPSDGIVCDVGGCWGWHWRKLSAKRPDVRVVIVDFVRENLIHAKNLLGDRIGENIFLVHGDATELDFSNNVFDACWSVGVTIHIPNIEKVYKEVNRILKVGGVFIDYSLNNASLLRFICDLFRRDYMIDGMINGSFYLHRANKHNIKLLNKVFNNEVSVEFSEIIFSPELGFYMSGKENSFLGKIDARLTGKINLLGLLAHQQSLRVVKS</sequence>
<dbReference type="AlphaFoldDB" id="A0A382NKC2"/>
<reference evidence="2" key="1">
    <citation type="submission" date="2018-05" db="EMBL/GenBank/DDBJ databases">
        <authorList>
            <person name="Lanie J.A."/>
            <person name="Ng W.-L."/>
            <person name="Kazmierczak K.M."/>
            <person name="Andrzejewski T.M."/>
            <person name="Davidsen T.M."/>
            <person name="Wayne K.J."/>
            <person name="Tettelin H."/>
            <person name="Glass J.I."/>
            <person name="Rusch D."/>
            <person name="Podicherti R."/>
            <person name="Tsui H.-C.T."/>
            <person name="Winkler M.E."/>
        </authorList>
    </citation>
    <scope>NUCLEOTIDE SEQUENCE</scope>
</reference>
<protein>
    <recommendedName>
        <fullName evidence="1">Methyltransferase type 11 domain-containing protein</fullName>
    </recommendedName>
</protein>
<dbReference type="GO" id="GO:0008757">
    <property type="term" value="F:S-adenosylmethionine-dependent methyltransferase activity"/>
    <property type="evidence" value="ECO:0007669"/>
    <property type="project" value="InterPro"/>
</dbReference>
<dbReference type="PANTHER" id="PTHR43591">
    <property type="entry name" value="METHYLTRANSFERASE"/>
    <property type="match status" value="1"/>
</dbReference>
<dbReference type="CDD" id="cd02440">
    <property type="entry name" value="AdoMet_MTases"/>
    <property type="match status" value="1"/>
</dbReference>